<dbReference type="InterPro" id="IPR036736">
    <property type="entry name" value="ACP-like_sf"/>
</dbReference>
<accession>A0ABM7MJ26</accession>
<sequence>MATIQPQDDPRGDIHLVVEGIFRELFRDKSLVIHTETSAKDIEGWDSLAHITLIVAIEKKFGIKFKLAELQDVRNVGDILALVKTKTGK</sequence>
<feature type="domain" description="Carrier" evidence="1">
    <location>
        <begin position="9"/>
        <end position="87"/>
    </location>
</feature>
<dbReference type="SUPFAM" id="SSF47336">
    <property type="entry name" value="ACP-like"/>
    <property type="match status" value="1"/>
</dbReference>
<protein>
    <recommendedName>
        <fullName evidence="1">Carrier domain-containing protein</fullName>
    </recommendedName>
</protein>
<dbReference type="PROSITE" id="PS50075">
    <property type="entry name" value="CARRIER"/>
    <property type="match status" value="1"/>
</dbReference>
<dbReference type="Gene3D" id="1.10.1200.10">
    <property type="entry name" value="ACP-like"/>
    <property type="match status" value="1"/>
</dbReference>
<proteinExistence type="predicted"/>
<dbReference type="EMBL" id="AP024238">
    <property type="protein sequence ID" value="BCO26252.1"/>
    <property type="molecule type" value="Genomic_DNA"/>
</dbReference>
<dbReference type="RefSeq" id="WP_223909471.1">
    <property type="nucleotide sequence ID" value="NZ_AP024238.1"/>
</dbReference>
<name>A0ABM7MJ26_9BURK</name>
<dbReference type="Pfam" id="PF00550">
    <property type="entry name" value="PP-binding"/>
    <property type="match status" value="1"/>
</dbReference>
<evidence type="ECO:0000313" key="3">
    <source>
        <dbReference type="Proteomes" id="UP000824366"/>
    </source>
</evidence>
<gene>
    <name evidence="2" type="ORF">MIZ03_1132</name>
</gene>
<organism evidence="2 3">
    <name type="scientific">Rhodoferax lithotrophicus</name>
    <dbReference type="NCBI Taxonomy" id="2798804"/>
    <lineage>
        <taxon>Bacteria</taxon>
        <taxon>Pseudomonadati</taxon>
        <taxon>Pseudomonadota</taxon>
        <taxon>Betaproteobacteria</taxon>
        <taxon>Burkholderiales</taxon>
        <taxon>Comamonadaceae</taxon>
        <taxon>Rhodoferax</taxon>
    </lineage>
</organism>
<dbReference type="Proteomes" id="UP000824366">
    <property type="component" value="Chromosome"/>
</dbReference>
<evidence type="ECO:0000313" key="2">
    <source>
        <dbReference type="EMBL" id="BCO26252.1"/>
    </source>
</evidence>
<evidence type="ECO:0000259" key="1">
    <source>
        <dbReference type="PROSITE" id="PS50075"/>
    </source>
</evidence>
<reference evidence="2 3" key="1">
    <citation type="journal article" date="2021" name="Microbiol. Spectr.">
        <title>A Single Bacterium Capable of Oxidation and Reduction of Iron at Circumneutral pH.</title>
        <authorList>
            <person name="Kato S."/>
            <person name="Ohkuma M."/>
        </authorList>
    </citation>
    <scope>NUCLEOTIDE SEQUENCE [LARGE SCALE GENOMIC DNA]</scope>
    <source>
        <strain evidence="2 3">MIZ03</strain>
    </source>
</reference>
<keyword evidence="3" id="KW-1185">Reference proteome</keyword>
<dbReference type="InterPro" id="IPR009081">
    <property type="entry name" value="PP-bd_ACP"/>
</dbReference>